<dbReference type="Pfam" id="PF02230">
    <property type="entry name" value="Abhydrolase_2"/>
    <property type="match status" value="1"/>
</dbReference>
<reference evidence="4 5" key="1">
    <citation type="submission" date="2015-07" db="EMBL/GenBank/DDBJ databases">
        <title>Whole genome sequence of Herpetosiphon geysericola DSM 7119.</title>
        <authorList>
            <person name="Hemp J."/>
            <person name="Ward L.M."/>
            <person name="Pace L.A."/>
            <person name="Fischer W.W."/>
        </authorList>
    </citation>
    <scope>NUCLEOTIDE SEQUENCE [LARGE SCALE GENOMIC DNA]</scope>
    <source>
        <strain evidence="4 5">DSM 7119</strain>
    </source>
</reference>
<name>A0A0N8GSC8_9CHLR</name>
<organism evidence="4 5">
    <name type="scientific">Herpetosiphon geysericola</name>
    <dbReference type="NCBI Taxonomy" id="70996"/>
    <lineage>
        <taxon>Bacteria</taxon>
        <taxon>Bacillati</taxon>
        <taxon>Chloroflexota</taxon>
        <taxon>Chloroflexia</taxon>
        <taxon>Herpetosiphonales</taxon>
        <taxon>Herpetosiphonaceae</taxon>
        <taxon>Herpetosiphon</taxon>
    </lineage>
</organism>
<dbReference type="EMBL" id="LGKP01000015">
    <property type="protein sequence ID" value="KPL88938.1"/>
    <property type="molecule type" value="Genomic_DNA"/>
</dbReference>
<dbReference type="InterPro" id="IPR003140">
    <property type="entry name" value="PLipase/COase/thioEstase"/>
</dbReference>
<dbReference type="AlphaFoldDB" id="A0A0N8GSC8"/>
<comment type="caution">
    <text evidence="4">The sequence shown here is derived from an EMBL/GenBank/DDBJ whole genome shotgun (WGS) entry which is preliminary data.</text>
</comment>
<evidence type="ECO:0000313" key="5">
    <source>
        <dbReference type="Proteomes" id="UP000050277"/>
    </source>
</evidence>
<evidence type="ECO:0000313" key="4">
    <source>
        <dbReference type="EMBL" id="KPL88938.1"/>
    </source>
</evidence>
<keyword evidence="5" id="KW-1185">Reference proteome</keyword>
<comment type="similarity">
    <text evidence="1">Belongs to the AB hydrolase superfamily. AB hydrolase 2 family.</text>
</comment>
<evidence type="ECO:0000256" key="1">
    <source>
        <dbReference type="ARBA" id="ARBA00006499"/>
    </source>
</evidence>
<proteinExistence type="inferred from homology"/>
<protein>
    <recommendedName>
        <fullName evidence="3">Phospholipase/carboxylesterase/thioesterase domain-containing protein</fullName>
    </recommendedName>
</protein>
<sequence>MHSNPILQTGSSLEQATGAMVMVHGRGADAESILSLSQAFERPDWAYLAPQADNHTWYPQRFIEPVARNQPALDFALAAVGQAIAHAEAHYIPRHKIVVLGFSQGACLALEWVARNGQGIAGVVALSGGLIGEGTHLPSYSSDLTGTTAFLGCSDRDFHIAAERVRESASVFEQAGATVDLRLYPNMGHTVNDNEIDAIQALLNKLG</sequence>
<feature type="domain" description="Phospholipase/carboxylesterase/thioesterase" evidence="3">
    <location>
        <begin position="12"/>
        <end position="205"/>
    </location>
</feature>
<dbReference type="Gene3D" id="3.40.50.1820">
    <property type="entry name" value="alpha/beta hydrolase"/>
    <property type="match status" value="1"/>
</dbReference>
<gene>
    <name evidence="4" type="ORF">SE18_09780</name>
</gene>
<dbReference type="InterPro" id="IPR029058">
    <property type="entry name" value="AB_hydrolase_fold"/>
</dbReference>
<evidence type="ECO:0000256" key="2">
    <source>
        <dbReference type="ARBA" id="ARBA00022801"/>
    </source>
</evidence>
<dbReference type="OrthoDB" id="9795555at2"/>
<evidence type="ECO:0000259" key="3">
    <source>
        <dbReference type="Pfam" id="PF02230"/>
    </source>
</evidence>
<dbReference type="RefSeq" id="WP_054534259.1">
    <property type="nucleotide sequence ID" value="NZ_LGKP01000015.1"/>
</dbReference>
<dbReference type="GO" id="GO:0016787">
    <property type="term" value="F:hydrolase activity"/>
    <property type="evidence" value="ECO:0007669"/>
    <property type="project" value="UniProtKB-KW"/>
</dbReference>
<dbReference type="PANTHER" id="PTHR10655:SF17">
    <property type="entry name" value="LYSOPHOSPHOLIPASE-LIKE PROTEIN 1"/>
    <property type="match status" value="1"/>
</dbReference>
<dbReference type="InterPro" id="IPR050565">
    <property type="entry name" value="LYPA1-2/EST-like"/>
</dbReference>
<dbReference type="SUPFAM" id="SSF53474">
    <property type="entry name" value="alpha/beta-Hydrolases"/>
    <property type="match status" value="1"/>
</dbReference>
<dbReference type="Proteomes" id="UP000050277">
    <property type="component" value="Unassembled WGS sequence"/>
</dbReference>
<dbReference type="STRING" id="70996.SE18_09780"/>
<dbReference type="PANTHER" id="PTHR10655">
    <property type="entry name" value="LYSOPHOSPHOLIPASE-RELATED"/>
    <property type="match status" value="1"/>
</dbReference>
<keyword evidence="2" id="KW-0378">Hydrolase</keyword>
<accession>A0A0N8GSC8</accession>